<dbReference type="InterPro" id="IPR023393">
    <property type="entry name" value="START-like_dom_sf"/>
</dbReference>
<dbReference type="RefSeq" id="WP_167210659.1">
    <property type="nucleotide sequence ID" value="NZ_CP050063.1"/>
</dbReference>
<accession>A0A6G9AQK6</accession>
<evidence type="ECO:0000313" key="3">
    <source>
        <dbReference type="Proteomes" id="UP000501802"/>
    </source>
</evidence>
<reference evidence="2 3" key="1">
    <citation type="submission" date="2020-03" db="EMBL/GenBank/DDBJ databases">
        <authorList>
            <person name="Kim M.K."/>
        </authorList>
    </citation>
    <scope>NUCLEOTIDE SEQUENCE [LARGE SCALE GENOMIC DNA]</scope>
    <source>
        <strain evidence="2 3">BT328</strain>
    </source>
</reference>
<dbReference type="AlphaFoldDB" id="A0A6G9AQK6"/>
<evidence type="ECO:0000313" key="2">
    <source>
        <dbReference type="EMBL" id="QIP14493.1"/>
    </source>
</evidence>
<dbReference type="KEGG" id="spib:G8759_18660"/>
<organism evidence="2 3">
    <name type="scientific">Spirosoma aureum</name>
    <dbReference type="NCBI Taxonomy" id="2692134"/>
    <lineage>
        <taxon>Bacteria</taxon>
        <taxon>Pseudomonadati</taxon>
        <taxon>Bacteroidota</taxon>
        <taxon>Cytophagia</taxon>
        <taxon>Cytophagales</taxon>
        <taxon>Cytophagaceae</taxon>
        <taxon>Spirosoma</taxon>
    </lineage>
</organism>
<dbReference type="Pfam" id="PF10604">
    <property type="entry name" value="Polyketide_cyc2"/>
    <property type="match status" value="1"/>
</dbReference>
<sequence length="188" mass="21701">MSTNQILEKSAPGINAYHFITHWHVAALPEEVYRTLEDVDVLARWWPSVYLDVKVLEKGQPGGVGKVVELYTKGWLPYTLRWKFRVTKTSFPTGFALEAFGDFVGRGTWTFMGEGSGTHITYDWLIEAEKPLLKKLSFLLKPFFSMNHEWAMRKGLESLQLELRRRKGEKNVPPPPKPTFPHNLLKRS</sequence>
<dbReference type="SUPFAM" id="SSF55961">
    <property type="entry name" value="Bet v1-like"/>
    <property type="match status" value="1"/>
</dbReference>
<gene>
    <name evidence="2" type="ORF">G8759_18660</name>
</gene>
<proteinExistence type="predicted"/>
<dbReference type="EMBL" id="CP050063">
    <property type="protein sequence ID" value="QIP14493.1"/>
    <property type="molecule type" value="Genomic_DNA"/>
</dbReference>
<feature type="region of interest" description="Disordered" evidence="1">
    <location>
        <begin position="166"/>
        <end position="188"/>
    </location>
</feature>
<dbReference type="Proteomes" id="UP000501802">
    <property type="component" value="Chromosome"/>
</dbReference>
<name>A0A6G9AQK6_9BACT</name>
<protein>
    <submittedName>
        <fullName evidence="2">Polyketide cyclase</fullName>
    </submittedName>
</protein>
<keyword evidence="3" id="KW-1185">Reference proteome</keyword>
<dbReference type="InterPro" id="IPR019587">
    <property type="entry name" value="Polyketide_cyclase/dehydratase"/>
</dbReference>
<dbReference type="Gene3D" id="3.30.530.20">
    <property type="match status" value="1"/>
</dbReference>
<evidence type="ECO:0000256" key="1">
    <source>
        <dbReference type="SAM" id="MobiDB-lite"/>
    </source>
</evidence>